<keyword evidence="1" id="KW-0482">Metalloprotease</keyword>
<organism evidence="2 3">
    <name type="scientific">Cyanobium gracile UHCC 0139</name>
    <dbReference type="NCBI Taxonomy" id="3110308"/>
    <lineage>
        <taxon>Bacteria</taxon>
        <taxon>Bacillati</taxon>
        <taxon>Cyanobacteriota</taxon>
        <taxon>Cyanophyceae</taxon>
        <taxon>Synechococcales</taxon>
        <taxon>Prochlorococcaceae</taxon>
        <taxon>Cyanobium</taxon>
    </lineage>
</organism>
<proteinExistence type="inferred from homology"/>
<dbReference type="PANTHER" id="PTHR34217">
    <property type="entry name" value="METAL-DEPENDENT CARBOXYPEPTIDASE"/>
    <property type="match status" value="1"/>
</dbReference>
<keyword evidence="1 2" id="KW-0121">Carboxypeptidase</keyword>
<dbReference type="SUPFAM" id="SSF55486">
    <property type="entry name" value="Metalloproteases ('zincins'), catalytic domain"/>
    <property type="match status" value="1"/>
</dbReference>
<comment type="function">
    <text evidence="1">Broad specificity carboxypetidase that releases amino acids sequentially from the C-terminus, including neutral, aromatic, polar and basic residues.</text>
</comment>
<name>A0ABU5RWA3_9CYAN</name>
<comment type="similarity">
    <text evidence="1">Belongs to the peptidase M32 family.</text>
</comment>
<dbReference type="Pfam" id="PF02074">
    <property type="entry name" value="Peptidase_M32"/>
    <property type="match status" value="1"/>
</dbReference>
<protein>
    <recommendedName>
        <fullName evidence="1">Metal-dependent carboxypeptidase</fullName>
        <ecNumber evidence="1">3.4.17.19</ecNumber>
    </recommendedName>
</protein>
<dbReference type="InterPro" id="IPR001333">
    <property type="entry name" value="Peptidase_M32_Taq"/>
</dbReference>
<dbReference type="PRINTS" id="PR00998">
    <property type="entry name" value="CRBOXYPTASET"/>
</dbReference>
<keyword evidence="1" id="KW-0479">Metal-binding</keyword>
<dbReference type="GO" id="GO:0004180">
    <property type="term" value="F:carboxypeptidase activity"/>
    <property type="evidence" value="ECO:0007669"/>
    <property type="project" value="UniProtKB-KW"/>
</dbReference>
<dbReference type="PIRSF" id="PIRSF006615">
    <property type="entry name" value="Zn_crbxpep_Taq"/>
    <property type="match status" value="1"/>
</dbReference>
<dbReference type="EMBL" id="JAYGHX010000007">
    <property type="protein sequence ID" value="MEA5392069.1"/>
    <property type="molecule type" value="Genomic_DNA"/>
</dbReference>
<comment type="catalytic activity">
    <reaction evidence="1">
        <text>Release of a C-terminal amino acid with broad specificity, except for -Pro.</text>
        <dbReference type="EC" id="3.4.17.19"/>
    </reaction>
</comment>
<keyword evidence="1" id="KW-0645">Protease</keyword>
<evidence type="ECO:0000256" key="1">
    <source>
        <dbReference type="PIRNR" id="PIRNR006615"/>
    </source>
</evidence>
<accession>A0ABU5RWA3</accession>
<comment type="caution">
    <text evidence="2">The sequence shown here is derived from an EMBL/GenBank/DDBJ whole genome shotgun (WGS) entry which is preliminary data.</text>
</comment>
<dbReference type="PROSITE" id="PS52034">
    <property type="entry name" value="PEPTIDASE_M32"/>
    <property type="match status" value="1"/>
</dbReference>
<dbReference type="Gene3D" id="1.10.1370.30">
    <property type="match status" value="1"/>
</dbReference>
<dbReference type="PANTHER" id="PTHR34217:SF1">
    <property type="entry name" value="CARBOXYPEPTIDASE 1"/>
    <property type="match status" value="1"/>
</dbReference>
<keyword evidence="1 2" id="KW-0378">Hydrolase</keyword>
<dbReference type="Proteomes" id="UP001304461">
    <property type="component" value="Unassembled WGS sequence"/>
</dbReference>
<gene>
    <name evidence="2" type="ORF">VB738_12450</name>
</gene>
<evidence type="ECO:0000313" key="2">
    <source>
        <dbReference type="EMBL" id="MEA5392069.1"/>
    </source>
</evidence>
<keyword evidence="3" id="KW-1185">Reference proteome</keyword>
<dbReference type="RefSeq" id="WP_323306030.1">
    <property type="nucleotide sequence ID" value="NZ_JAYGHX010000007.1"/>
</dbReference>
<dbReference type="EC" id="3.4.17.19" evidence="1"/>
<evidence type="ECO:0000313" key="3">
    <source>
        <dbReference type="Proteomes" id="UP001304461"/>
    </source>
</evidence>
<reference evidence="2 3" key="1">
    <citation type="submission" date="2023-12" db="EMBL/GenBank/DDBJ databases">
        <title>Baltic Sea Cyanobacteria.</title>
        <authorList>
            <person name="Delbaje E."/>
            <person name="Fewer D.P."/>
            <person name="Shishido T.K."/>
        </authorList>
    </citation>
    <scope>NUCLEOTIDE SEQUENCE [LARGE SCALE GENOMIC DNA]</scope>
    <source>
        <strain evidence="2 3">UHCC 0139</strain>
    </source>
</reference>
<sequence length="508" mass="55979">MPAAASALDQLQRHLHTTRLLGSISSTLYYDQNTVMPAAGAPWRGEQLALLAAQLHERQSSDAYADLVAAAEAEFDGAAPPQRRRNLQLLRLELNRQRCLDPALVTALARAQSHGNAIWQEARAASTFASFAPALRELIRLRREQAGQLADAEPVARSPWEILAQPFEPDCSKARLTELFAPLAAELPGLLETVAAAPSAGPQEPFELAEGLQEQLCSELLDSWGYDAARCQRSRSAHPFSCTVGPQDFRITTRVVGGQPFSAFLATAHEWGHSLYEQGLPRGDDHYFPWPLGEATSMGVHESQSLFWECRVARSRAFAERWHPRFQRGLGSDPWGGAFGFWRALNPLRPGLIRVEADELSYSLHIVLRFELELALLEQGMPVEELPAAWNRRMKELLGLQPATDAEGCLQDIHWAEGLFGYFPSYALGHLISAQISEALEQEIGPIEARVAAGETAALQDWLASNIWPHGRAVNAEELVERVTGRPLGAEPFLTYLRAKVGQLTGAV</sequence>
<dbReference type="CDD" id="cd06460">
    <property type="entry name" value="M32_Taq"/>
    <property type="match status" value="1"/>
</dbReference>